<organism evidence="10 11">
    <name type="scientific">Pomacea canaliculata</name>
    <name type="common">Golden apple snail</name>
    <dbReference type="NCBI Taxonomy" id="400727"/>
    <lineage>
        <taxon>Eukaryota</taxon>
        <taxon>Metazoa</taxon>
        <taxon>Spiralia</taxon>
        <taxon>Lophotrochozoa</taxon>
        <taxon>Mollusca</taxon>
        <taxon>Gastropoda</taxon>
        <taxon>Caenogastropoda</taxon>
        <taxon>Architaenioglossa</taxon>
        <taxon>Ampullarioidea</taxon>
        <taxon>Ampullariidae</taxon>
        <taxon>Pomacea</taxon>
    </lineage>
</organism>
<dbReference type="Pfam" id="PF07728">
    <property type="entry name" value="AAA_5"/>
    <property type="match status" value="6"/>
</dbReference>
<keyword evidence="7" id="KW-0143">Chaperone</keyword>
<dbReference type="PANTHER" id="PTHR48103:SF2">
    <property type="entry name" value="MIDASIN"/>
    <property type="match status" value="1"/>
</dbReference>
<dbReference type="CDD" id="cd00009">
    <property type="entry name" value="AAA"/>
    <property type="match status" value="1"/>
</dbReference>
<proteinExistence type="inferred from homology"/>
<evidence type="ECO:0000313" key="11">
    <source>
        <dbReference type="Proteomes" id="UP000245119"/>
    </source>
</evidence>
<dbReference type="GO" id="GO:0000055">
    <property type="term" value="P:ribosomal large subunit export from nucleus"/>
    <property type="evidence" value="ECO:0007669"/>
    <property type="project" value="TreeGrafter"/>
</dbReference>
<dbReference type="Gene3D" id="3.40.50.300">
    <property type="entry name" value="P-loop containing nucleotide triphosphate hydrolases"/>
    <property type="match status" value="6"/>
</dbReference>
<feature type="domain" description="AAA+ ATPase" evidence="9">
    <location>
        <begin position="1390"/>
        <end position="1560"/>
    </location>
</feature>
<feature type="domain" description="AAA+ ATPase" evidence="9">
    <location>
        <begin position="1064"/>
        <end position="1209"/>
    </location>
</feature>
<dbReference type="FunFam" id="3.40.50.300:FF:000582">
    <property type="entry name" value="Midasin"/>
    <property type="match status" value="1"/>
</dbReference>
<dbReference type="InterPro" id="IPR011704">
    <property type="entry name" value="ATPase_dyneun-rel_AAA"/>
</dbReference>
<dbReference type="InterPro" id="IPR048617">
    <property type="entry name" value="MDN1_AAA_lid_4"/>
</dbReference>
<dbReference type="Proteomes" id="UP000245119">
    <property type="component" value="Linkage Group LG6"/>
</dbReference>
<keyword evidence="5" id="KW-0547">Nucleotide-binding</keyword>
<dbReference type="SMART" id="SM00382">
    <property type="entry name" value="AAA"/>
    <property type="match status" value="5"/>
</dbReference>
<dbReference type="InterPro" id="IPR003593">
    <property type="entry name" value="AAA+_ATPase"/>
</dbReference>
<evidence type="ECO:0000256" key="5">
    <source>
        <dbReference type="ARBA" id="ARBA00022741"/>
    </source>
</evidence>
<evidence type="ECO:0000256" key="3">
    <source>
        <dbReference type="ARBA" id="ARBA00007188"/>
    </source>
</evidence>
<dbReference type="Pfam" id="PF21108">
    <property type="entry name" value="MDN1_4th"/>
    <property type="match status" value="1"/>
</dbReference>
<reference evidence="10 11" key="1">
    <citation type="submission" date="2018-04" db="EMBL/GenBank/DDBJ databases">
        <title>The genome of golden apple snail Pomacea canaliculata provides insight into stress tolerance and invasive adaptation.</title>
        <authorList>
            <person name="Liu C."/>
            <person name="Liu B."/>
            <person name="Ren Y."/>
            <person name="Zhang Y."/>
            <person name="Wang H."/>
            <person name="Li S."/>
            <person name="Jiang F."/>
            <person name="Yin L."/>
            <person name="Zhang G."/>
            <person name="Qian W."/>
            <person name="Fan W."/>
        </authorList>
    </citation>
    <scope>NUCLEOTIDE SEQUENCE [LARGE SCALE GENOMIC DNA]</scope>
    <source>
        <strain evidence="10">SZHN2017</strain>
        <tissue evidence="10">Muscle</tissue>
    </source>
</reference>
<sequence>MAATKTVEGDRAAWNVFHALDLLCKNNASCSEKLRSYLAKSIWNKLDRNTILSILSEQFLNTKSVVDICIFFRPIVLEIAERTKDTILKHGHCNRRLLCKFAVALGLGLPYCSELKRFAADFMKCHKPFVSEDQEPEPKKVKKDKISDVDWCCAIYNYVSHGKEVGLSFGIDLILCHLTNQNLLVRWYAVLSVSNMLAMSQYQKEIFLNKYFTPDELRELVLKCAQEKECKNMLAVQGQKAVIMETPLTDLTHTRQELLHSDLSPGVVSVGGVLLPRLTREAGECGINMEALLHWVGVDSMLDNLRSLALAVSAGRPVLVEGVVGSGKTSLIQHIAVLTGRCKAPHFLKLQLGDQTDSKALLGTYQCTEIPGQFVWRAGVLTEAVLKGHWILLEDLDLAPMEVVSALAPLLQTSTLSLPGHGDLLHAVPGFQIFATQRLMSAGSGVYTQHRNSAILDSLFTRITIQPLSRSELQEVITAKFPTLCSVIPRLLDIYFLLSAGRHDMSSDFSKSDVDAHDDEGTVGKFLSLTGRLISTRDLLLWCSHIASDFDEASSASGTKVFQAALDCFVGCLSSPSKRLLLAEAIATKLSITKDRAEYFLNKHKPSVDISPTALSVGRGVLQCKDQGQVHLSRSVPTTFSFTRPSAALMERIAVSVERNEPVLLVGETGTGKTSSVQFLARQCGHKLHVINLNQQSDSTDLLGGFKPVDLKFIMRPFKEEFEEVFCETFSRNQNAVFLGHVQTCFTQKRWRDLLAVVDHVCSTAVRKNSSTESNRIQKWQMLRERLQQLKLQVQETENVLAFSFIEGTLVKALRNGDWVLLDEINLAAAETLECLASLLESTKDSVVLIERGDLEPIIRHKDFRLFACMNPATDVGKKDLTPGIRNRFTEFYVDELDEPADLRTLVSDYLQGLSLTPEQVNGVVKFYLEIRQQAATKLVDGTGHKPCYSLRTLCRALCFARSHNCGSIARSLYEGFCLSFLTQLDHVSHPAVQQLICKHILGNANIKSILKQPLPQPPGGCHLKFEGYWISCGTLKPSVPENYILTPSVRANLKDLARVVSAGTHPVLLQGETSVGKTSLITWLAHSTGNICMRVNNHEHTDLQEYVGCYAADESGKLVFREGVLVEAMRKGYWIILDELNLAPTDVLEALNRLLDDNHELFIPETQEMVRAHPKFMLFATQNPPGHYGGRKVLSRAFRNRFVELHFDEIPKPELETILHQRCSIPLSYARRLVAVMADLQVRRQGSGVFAGKQGFMTLRDLFRWAERYKCPDAGKNSKYYNWDQHLADHGFMLLAGRVRKEEEVAIIQEVIEKHMKCRVGPERLFNLSGDTSPTVISILQEVMGQSPLAADVSSGRSAVSSRVNGFEHIVWTHSMRRLAVLIGQAIRFNEPVLLVGDTGCGKTTMCQLFAAMSQKDLHSVNCHLHSESADFLGGLRPVRTHDKDVSCEDFTQQKLFEWVDGPLVTAMKTGSVFLIDEISLAEDSVLERLNSVLESERSLLLAEKGGGDGVGSKVEIVQALEGFQIFATMNPGGDFGKKELSPALRNRFTEIWCPQSMDQEDLIAIIDHNIVPGLSFSSNQEKSICFGAAIMDFVTWFSNSEIGKRCTVSIRDILTWVNFINTCSKDHWHGQHSIEAKVSLDPAVAYIHGACLVFLDALGSESQVEADEKYALEAPTTCSNAQRLLRGLQLPRPLLLEGAPGVGKTSLVAAVARLAGRKLVRINLSEQTDVSDLFGADLPVEGGAGGTFAWCDGPFLQALKAGHWVVFDELNLASQSVLEGLNACLDHRGEIYIPELSRTFQIQHGRTQIFACQNPQNQGGGRKGLPRSFLNRFTQVYVEPLTREDLIFICTSMYPSIPLYILTKMVDFNMKMHEETMIVCSWGQKGAPWEFNLRDINRWCELMLTNQSRFSFDPGMHAALIYQDRMRTWTDKKKVADIFSLVFGSEAWLYQSSRHLSVTPSHLQLGNVFLPRECGRSVDGGEDQLMLLHHSLGPLESLMTCINMGWMAVLVGTSSSGKSSLVRLLADLTGHQLLVLPMSSAMDTTELLGGFEQRCVAVYCI</sequence>
<dbReference type="EMBL" id="PZQS01000006">
    <property type="protein sequence ID" value="PVD28817.1"/>
    <property type="molecule type" value="Genomic_DNA"/>
</dbReference>
<evidence type="ECO:0000256" key="2">
    <source>
        <dbReference type="ARBA" id="ARBA00004642"/>
    </source>
</evidence>
<dbReference type="InterPro" id="IPR027417">
    <property type="entry name" value="P-loop_NTPase"/>
</dbReference>
<evidence type="ECO:0000256" key="8">
    <source>
        <dbReference type="ARBA" id="ARBA00023242"/>
    </source>
</evidence>
<evidence type="ECO:0000256" key="1">
    <source>
        <dbReference type="ARBA" id="ARBA00004604"/>
    </source>
</evidence>
<dbReference type="InterPro" id="IPR041190">
    <property type="entry name" value="Midasin_AAA_lid_5"/>
</dbReference>
<keyword evidence="6" id="KW-0067">ATP-binding</keyword>
<comment type="subcellular location">
    <subcellularLocation>
        <location evidence="1">Nucleus</location>
        <location evidence="1">Nucleolus</location>
    </subcellularLocation>
    <subcellularLocation>
        <location evidence="2">Nucleus</location>
        <location evidence="2">Nucleoplasm</location>
    </subcellularLocation>
</comment>
<dbReference type="GO" id="GO:0016887">
    <property type="term" value="F:ATP hydrolysis activity"/>
    <property type="evidence" value="ECO:0007669"/>
    <property type="project" value="InterPro"/>
</dbReference>
<feature type="domain" description="AAA+ ATPase" evidence="9">
    <location>
        <begin position="314"/>
        <end position="470"/>
    </location>
</feature>
<protein>
    <recommendedName>
        <fullName evidence="4">Midasin</fullName>
    </recommendedName>
</protein>
<dbReference type="Pfam" id="PF17865">
    <property type="entry name" value="AAA_lid_5"/>
    <property type="match status" value="1"/>
</dbReference>
<evidence type="ECO:0000259" key="9">
    <source>
        <dbReference type="SMART" id="SM00382"/>
    </source>
</evidence>
<dbReference type="GO" id="GO:0005654">
    <property type="term" value="C:nucleoplasm"/>
    <property type="evidence" value="ECO:0007669"/>
    <property type="project" value="UniProtKB-SubCell"/>
</dbReference>
<dbReference type="Pfam" id="PF17867">
    <property type="entry name" value="AAA_lid_7"/>
    <property type="match status" value="3"/>
</dbReference>
<evidence type="ECO:0000256" key="4">
    <source>
        <dbReference type="ARBA" id="ARBA00017143"/>
    </source>
</evidence>
<feature type="domain" description="AAA+ ATPase" evidence="9">
    <location>
        <begin position="1692"/>
        <end position="1844"/>
    </location>
</feature>
<dbReference type="PANTHER" id="PTHR48103">
    <property type="entry name" value="MIDASIN-RELATED"/>
    <property type="match status" value="1"/>
</dbReference>
<dbReference type="STRING" id="400727.A0A2T7P5X3"/>
<dbReference type="FunFam" id="3.40.50.300:FF:000956">
    <property type="entry name" value="Midasin"/>
    <property type="match status" value="1"/>
</dbReference>
<keyword evidence="11" id="KW-1185">Reference proteome</keyword>
<dbReference type="GO" id="GO:0030687">
    <property type="term" value="C:preribosome, large subunit precursor"/>
    <property type="evidence" value="ECO:0007669"/>
    <property type="project" value="TreeGrafter"/>
</dbReference>
<dbReference type="SUPFAM" id="SSF52540">
    <property type="entry name" value="P-loop containing nucleoside triphosphate hydrolases"/>
    <property type="match status" value="5"/>
</dbReference>
<evidence type="ECO:0000256" key="7">
    <source>
        <dbReference type="ARBA" id="ARBA00023186"/>
    </source>
</evidence>
<evidence type="ECO:0000256" key="6">
    <source>
        <dbReference type="ARBA" id="ARBA00022840"/>
    </source>
</evidence>
<dbReference type="FunFam" id="3.40.50.300:FF:000142">
    <property type="entry name" value="Midasin"/>
    <property type="match status" value="1"/>
</dbReference>
<name>A0A2T7P5X3_POMCA</name>
<dbReference type="InterPro" id="IPR040848">
    <property type="entry name" value="AAA_lid_7"/>
</dbReference>
<dbReference type="GO" id="GO:0005524">
    <property type="term" value="F:ATP binding"/>
    <property type="evidence" value="ECO:0007669"/>
    <property type="project" value="UniProtKB-KW"/>
</dbReference>
<dbReference type="GO" id="GO:0000027">
    <property type="term" value="P:ribosomal large subunit assembly"/>
    <property type="evidence" value="ECO:0007669"/>
    <property type="project" value="TreeGrafter"/>
</dbReference>
<dbReference type="GO" id="GO:0005730">
    <property type="term" value="C:nucleolus"/>
    <property type="evidence" value="ECO:0007669"/>
    <property type="project" value="UniProtKB-SubCell"/>
</dbReference>
<comment type="similarity">
    <text evidence="3">Belongs to the midasin family.</text>
</comment>
<comment type="caution">
    <text evidence="10">The sequence shown here is derived from an EMBL/GenBank/DDBJ whole genome shotgun (WGS) entry which is preliminary data.</text>
</comment>
<accession>A0A2T7P5X3</accession>
<keyword evidence="8" id="KW-0539">Nucleus</keyword>
<evidence type="ECO:0000313" key="10">
    <source>
        <dbReference type="EMBL" id="PVD28817.1"/>
    </source>
</evidence>
<dbReference type="OrthoDB" id="422220at2759"/>
<dbReference type="FunFam" id="3.40.50.300:FF:000764">
    <property type="entry name" value="Midasin"/>
    <property type="match status" value="1"/>
</dbReference>
<feature type="domain" description="AAA+ ATPase" evidence="9">
    <location>
        <begin position="659"/>
        <end position="895"/>
    </location>
</feature>
<gene>
    <name evidence="10" type="ORF">C0Q70_11412</name>
</gene>